<feature type="region of interest" description="Disordered" evidence="1">
    <location>
        <begin position="1"/>
        <end position="35"/>
    </location>
</feature>
<evidence type="ECO:0000313" key="2">
    <source>
        <dbReference type="EMBL" id="KAJ8297471.1"/>
    </source>
</evidence>
<feature type="compositionally biased region" description="Low complexity" evidence="1">
    <location>
        <begin position="197"/>
        <end position="209"/>
    </location>
</feature>
<proteinExistence type="predicted"/>
<sequence>MSNFEDSMKANVISSGKSDPPETDLDYYSRPENYTGSNLQSLQRFIIAKDKQEKSLQVVKKLKKKKEGFNLFERYKHILKGYVDEPEPSSSSSEEEDEGEEKKDEQKDVGETETLPKIQEEAEEEEGKIQDEEEQKIQEEKEFGLQTLERLSPDKMPRSPSEQLQEDGKSEISIDRMSPRSRADMTGSPRESIVGTSSKRSIASSSGRQSMMMKAKMQTLAKEVRQQVRKKTFTHPYTKDLIFDQYLCCGLLTLLFVKLTGCKLRI</sequence>
<evidence type="ECO:0000313" key="3">
    <source>
        <dbReference type="Proteomes" id="UP001217089"/>
    </source>
</evidence>
<keyword evidence="3" id="KW-1185">Reference proteome</keyword>
<evidence type="ECO:0000256" key="1">
    <source>
        <dbReference type="SAM" id="MobiDB-lite"/>
    </source>
</evidence>
<organism evidence="2 3">
    <name type="scientific">Tegillarca granosa</name>
    <name type="common">Malaysian cockle</name>
    <name type="synonym">Anadara granosa</name>
    <dbReference type="NCBI Taxonomy" id="220873"/>
    <lineage>
        <taxon>Eukaryota</taxon>
        <taxon>Metazoa</taxon>
        <taxon>Spiralia</taxon>
        <taxon>Lophotrochozoa</taxon>
        <taxon>Mollusca</taxon>
        <taxon>Bivalvia</taxon>
        <taxon>Autobranchia</taxon>
        <taxon>Pteriomorphia</taxon>
        <taxon>Arcoida</taxon>
        <taxon>Arcoidea</taxon>
        <taxon>Arcidae</taxon>
        <taxon>Tegillarca</taxon>
    </lineage>
</organism>
<feature type="compositionally biased region" description="Basic and acidic residues" evidence="1">
    <location>
        <begin position="166"/>
        <end position="183"/>
    </location>
</feature>
<feature type="compositionally biased region" description="Basic and acidic residues" evidence="1">
    <location>
        <begin position="100"/>
        <end position="110"/>
    </location>
</feature>
<dbReference type="Proteomes" id="UP001217089">
    <property type="component" value="Unassembled WGS sequence"/>
</dbReference>
<dbReference type="EMBL" id="JARBDR010000923">
    <property type="protein sequence ID" value="KAJ8297471.1"/>
    <property type="molecule type" value="Genomic_DNA"/>
</dbReference>
<name>A0ABQ9DW31_TEGGR</name>
<gene>
    <name evidence="2" type="ORF">KUTeg_024002</name>
</gene>
<reference evidence="2 3" key="1">
    <citation type="submission" date="2022-12" db="EMBL/GenBank/DDBJ databases">
        <title>Chromosome-level genome of Tegillarca granosa.</title>
        <authorList>
            <person name="Kim J."/>
        </authorList>
    </citation>
    <scope>NUCLEOTIDE SEQUENCE [LARGE SCALE GENOMIC DNA]</scope>
    <source>
        <strain evidence="2">Teg-2019</strain>
        <tissue evidence="2">Adductor muscle</tissue>
    </source>
</reference>
<protein>
    <submittedName>
        <fullName evidence="2">Uncharacterized protein</fullName>
    </submittedName>
</protein>
<accession>A0ABQ9DW31</accession>
<comment type="caution">
    <text evidence="2">The sequence shown here is derived from an EMBL/GenBank/DDBJ whole genome shotgun (WGS) entry which is preliminary data.</text>
</comment>
<feature type="compositionally biased region" description="Basic and acidic residues" evidence="1">
    <location>
        <begin position="127"/>
        <end position="143"/>
    </location>
</feature>
<feature type="region of interest" description="Disordered" evidence="1">
    <location>
        <begin position="80"/>
        <end position="209"/>
    </location>
</feature>